<feature type="domain" description="Peptidase M15A C-terminal" evidence="1">
    <location>
        <begin position="69"/>
        <end position="117"/>
    </location>
</feature>
<name>A0A218MMN6_9VIRU</name>
<sequence length="209" mass="23966">MAGPKIIIPSINKYKLKHCIYSPLAIANNINNYPGSDFNSSLGPNRADPNLQRGYIIENLHKLFDNCINKILLRFKGLIGLSSVYRNRRLNELVGGVPNSQHIYGYAADIVPLGDNTTADIFNYCVKYLPLYHQLIWEYPEKGPYSPNSKEFSWIHISYIDGNNYKENSVSSFNQKIHKFYENENTFTIGNFTHRIKEADTNLISDLEL</sequence>
<proteinExistence type="predicted"/>
<dbReference type="EMBL" id="KY052842">
    <property type="protein sequence ID" value="ASF00566.1"/>
    <property type="molecule type" value="Genomic_DNA"/>
</dbReference>
<accession>A0A218MMN6</accession>
<dbReference type="InterPro" id="IPR009045">
    <property type="entry name" value="Zn_M74/Hedgehog-like"/>
</dbReference>
<reference evidence="2" key="2">
    <citation type="journal article" date="2017" name="Nat. Commun.">
        <title>Single-virus genomics reveals hidden cosmopolitan and abundant viruses.</title>
        <authorList>
            <person name="Martinez-Hernandez F."/>
            <person name="Fornas O."/>
            <person name="Lluesma Gomez M."/>
            <person name="Bolduc B."/>
            <person name="de la Cruz Pena M.J."/>
            <person name="Martinez J.M."/>
            <person name="Anton J."/>
            <person name="Gasol J.M."/>
            <person name="Rosselli R."/>
            <person name="Rodriguez-Valera F."/>
            <person name="Sullivan M.B."/>
            <person name="Acinas S.G."/>
            <person name="Martinez-Garcia M."/>
        </authorList>
    </citation>
    <scope>NUCLEOTIDE SEQUENCE</scope>
</reference>
<protein>
    <submittedName>
        <fullName evidence="2">Putative peptidase</fullName>
    </submittedName>
</protein>
<evidence type="ECO:0000313" key="2">
    <source>
        <dbReference type="EMBL" id="ASF00566.1"/>
    </source>
</evidence>
<dbReference type="SUPFAM" id="SSF55166">
    <property type="entry name" value="Hedgehog/DD-peptidase"/>
    <property type="match status" value="1"/>
</dbReference>
<dbReference type="Gene3D" id="3.30.1380.10">
    <property type="match status" value="1"/>
</dbReference>
<dbReference type="InterPro" id="IPR013230">
    <property type="entry name" value="Peptidase_M15A_C"/>
</dbReference>
<evidence type="ECO:0000259" key="1">
    <source>
        <dbReference type="Pfam" id="PF08291"/>
    </source>
</evidence>
<reference evidence="2" key="1">
    <citation type="submission" date="2016-10" db="EMBL/GenBank/DDBJ databases">
        <authorList>
            <person name="Varghese N."/>
        </authorList>
    </citation>
    <scope>NUCLEOTIDE SEQUENCE</scope>
</reference>
<organism evidence="2">
    <name type="scientific">uncultured virus</name>
    <dbReference type="NCBI Taxonomy" id="340016"/>
    <lineage>
        <taxon>Viruses</taxon>
        <taxon>environmental samples</taxon>
    </lineage>
</organism>
<dbReference type="Pfam" id="PF08291">
    <property type="entry name" value="Peptidase_M15_3"/>
    <property type="match status" value="1"/>
</dbReference>